<accession>A0AAE0CFL6</accession>
<evidence type="ECO:0000256" key="3">
    <source>
        <dbReference type="ARBA" id="ARBA00023180"/>
    </source>
</evidence>
<keyword evidence="3" id="KW-0325">Glycoprotein</keyword>
<reference evidence="4 5" key="1">
    <citation type="journal article" date="2015" name="Genome Biol. Evol.">
        <title>Comparative Genomics of a Bacterivorous Green Alga Reveals Evolutionary Causalities and Consequences of Phago-Mixotrophic Mode of Nutrition.</title>
        <authorList>
            <person name="Burns J.A."/>
            <person name="Paasch A."/>
            <person name="Narechania A."/>
            <person name="Kim E."/>
        </authorList>
    </citation>
    <scope>NUCLEOTIDE SEQUENCE [LARGE SCALE GENOMIC DNA]</scope>
    <source>
        <strain evidence="4 5">PLY_AMNH</strain>
    </source>
</reference>
<keyword evidence="2" id="KW-0964">Secreted</keyword>
<dbReference type="GO" id="GO:0006979">
    <property type="term" value="P:response to oxidative stress"/>
    <property type="evidence" value="ECO:0007669"/>
    <property type="project" value="InterPro"/>
</dbReference>
<dbReference type="InterPro" id="IPR010255">
    <property type="entry name" value="Haem_peroxidase_sf"/>
</dbReference>
<dbReference type="Pfam" id="PF03098">
    <property type="entry name" value="An_peroxidase"/>
    <property type="match status" value="3"/>
</dbReference>
<dbReference type="InterPro" id="IPR037120">
    <property type="entry name" value="Haem_peroxidase_sf_animal"/>
</dbReference>
<dbReference type="GO" id="GO:0020037">
    <property type="term" value="F:heme binding"/>
    <property type="evidence" value="ECO:0007669"/>
    <property type="project" value="InterPro"/>
</dbReference>
<gene>
    <name evidence="4" type="ORF">CYMTET_36588</name>
</gene>
<sequence length="729" mass="76939">MQPGAINTVGTAQSSATSTSTSMLLKVDIPPNAMSASADVTITEILNRRFVSIVEDSAISGSNRRYTQLQSAVVMISPVGVMLNANVSVSIPFVVTQEPNGTVRVLQAVMNVSRNMVWSELEPPSISKPATGSGGLGIATVGTANFGVLVAVGLHHCLDGHIDGGVETDVDCGTVCSATCLNSQRCRNSQECCSKNCVTHNADRPMEKTCGAVMDTSELQCQASEDVSSDVEAGRTKLQEGQKAGEPSAFHLTSRQATAETSKNAITELVVVETVASAEAVCTVDANATKSLSNQSTCSLLAKCAKTKVHCDASPEGFNAYYRTPDGTCNNLANPRQGAAGEPQVRLLKAAYDVPNKHSCPSGFAVSGRPNARKVSLDLMRAESNHTAIMMEDPPFCFDGHIRTSCADNGPSINDPSAMCSCNTHMLMQWGQFLDHDISFTPQIATGADKCANCSLDDTDTCYPVPILEGDPDFEVGSCIKFTRSDADCGSGLGFTGATCDTNVSAGVLVSARREQLNGITSYIDASQVYGSDQVHADALRERDPTKRGPLRGRLRVCDEDCLQRAFVSRGIPPELATGLGEFPPFDFNASAGEGGGEEGEADGQDDAVACSGGITVEGDVETCDLPEIEQSESPNIMPDGPPGGSCNATCRGLSKPAGRCGGLLPCFSVGDVRGNENIGLLSMQTLFMREHNRLAGILSNMNPTWSDDDVYQEARKIVGAEMQIVTYK</sequence>
<evidence type="ECO:0000256" key="2">
    <source>
        <dbReference type="ARBA" id="ARBA00022525"/>
    </source>
</evidence>
<evidence type="ECO:0008006" key="6">
    <source>
        <dbReference type="Google" id="ProtNLM"/>
    </source>
</evidence>
<dbReference type="GO" id="GO:0004601">
    <property type="term" value="F:peroxidase activity"/>
    <property type="evidence" value="ECO:0007669"/>
    <property type="project" value="InterPro"/>
</dbReference>
<dbReference type="GO" id="GO:0005576">
    <property type="term" value="C:extracellular region"/>
    <property type="evidence" value="ECO:0007669"/>
    <property type="project" value="UniProtKB-SubCell"/>
</dbReference>
<keyword evidence="5" id="KW-1185">Reference proteome</keyword>
<evidence type="ECO:0000313" key="5">
    <source>
        <dbReference type="Proteomes" id="UP001190700"/>
    </source>
</evidence>
<dbReference type="Proteomes" id="UP001190700">
    <property type="component" value="Unassembled WGS sequence"/>
</dbReference>
<dbReference type="AlphaFoldDB" id="A0AAE0CFL6"/>
<organism evidence="4 5">
    <name type="scientific">Cymbomonas tetramitiformis</name>
    <dbReference type="NCBI Taxonomy" id="36881"/>
    <lineage>
        <taxon>Eukaryota</taxon>
        <taxon>Viridiplantae</taxon>
        <taxon>Chlorophyta</taxon>
        <taxon>Pyramimonadophyceae</taxon>
        <taxon>Pyramimonadales</taxon>
        <taxon>Pyramimonadaceae</taxon>
        <taxon>Cymbomonas</taxon>
    </lineage>
</organism>
<dbReference type="InterPro" id="IPR019791">
    <property type="entry name" value="Haem_peroxidase_animal"/>
</dbReference>
<comment type="subcellular location">
    <subcellularLocation>
        <location evidence="1">Secreted</location>
    </subcellularLocation>
</comment>
<comment type="caution">
    <text evidence="4">The sequence shown here is derived from an EMBL/GenBank/DDBJ whole genome shotgun (WGS) entry which is preliminary data.</text>
</comment>
<name>A0AAE0CFL6_9CHLO</name>
<evidence type="ECO:0000313" key="4">
    <source>
        <dbReference type="EMBL" id="KAK3254191.1"/>
    </source>
</evidence>
<dbReference type="PANTHER" id="PTHR11475">
    <property type="entry name" value="OXIDASE/PEROXIDASE"/>
    <property type="match status" value="1"/>
</dbReference>
<dbReference type="Gene3D" id="1.10.640.10">
    <property type="entry name" value="Haem peroxidase domain superfamily, animal type"/>
    <property type="match status" value="1"/>
</dbReference>
<dbReference type="PANTHER" id="PTHR11475:SF4">
    <property type="entry name" value="CHORION PEROXIDASE"/>
    <property type="match status" value="1"/>
</dbReference>
<evidence type="ECO:0000256" key="1">
    <source>
        <dbReference type="ARBA" id="ARBA00004613"/>
    </source>
</evidence>
<protein>
    <recommendedName>
        <fullName evidence="6">Peroxidase</fullName>
    </recommendedName>
</protein>
<dbReference type="EMBL" id="LGRX02023977">
    <property type="protein sequence ID" value="KAK3254191.1"/>
    <property type="molecule type" value="Genomic_DNA"/>
</dbReference>
<proteinExistence type="predicted"/>
<dbReference type="SUPFAM" id="SSF48113">
    <property type="entry name" value="Heme-dependent peroxidases"/>
    <property type="match status" value="1"/>
</dbReference>
<dbReference type="PROSITE" id="PS50292">
    <property type="entry name" value="PEROXIDASE_3"/>
    <property type="match status" value="1"/>
</dbReference>